<proteinExistence type="predicted"/>
<dbReference type="AlphaFoldDB" id="A0A0L0DBI0"/>
<protein>
    <submittedName>
        <fullName evidence="2">Uncharacterized protein</fullName>
    </submittedName>
</protein>
<name>A0A0L0DBI0_THETB</name>
<feature type="compositionally biased region" description="Low complexity" evidence="1">
    <location>
        <begin position="691"/>
        <end position="710"/>
    </location>
</feature>
<dbReference type="RefSeq" id="XP_013757487.1">
    <property type="nucleotide sequence ID" value="XM_013902033.1"/>
</dbReference>
<dbReference type="Proteomes" id="UP000054408">
    <property type="component" value="Unassembled WGS sequence"/>
</dbReference>
<dbReference type="EMBL" id="GL349457">
    <property type="protein sequence ID" value="KNC49692.1"/>
    <property type="molecule type" value="Genomic_DNA"/>
</dbReference>
<organism evidence="2 3">
    <name type="scientific">Thecamonas trahens ATCC 50062</name>
    <dbReference type="NCBI Taxonomy" id="461836"/>
    <lineage>
        <taxon>Eukaryota</taxon>
        <taxon>Apusozoa</taxon>
        <taxon>Apusomonadida</taxon>
        <taxon>Apusomonadidae</taxon>
        <taxon>Thecamonas</taxon>
    </lineage>
</organism>
<evidence type="ECO:0000313" key="3">
    <source>
        <dbReference type="Proteomes" id="UP000054408"/>
    </source>
</evidence>
<dbReference type="GeneID" id="25565245"/>
<gene>
    <name evidence="2" type="ORF">AMSG_05955</name>
</gene>
<feature type="region of interest" description="Disordered" evidence="1">
    <location>
        <begin position="679"/>
        <end position="710"/>
    </location>
</feature>
<sequence length="908" mass="92850">MRFHSLAASRPAFIPLAALVPDAPRALPPDNYSLELTYHGHDHDHNDHNSGHDDGFTAVTQLAFAVAAHAVRVITASAADRVYVLQGKMVTCGMPQPTLVAPSVALAAEADSPEAMGATGAGGPVAGASSGSGHRSRGKRGVRSSAPAPGDGADHGGEAGTLDAADAAGQPRPVAALTPEAASAYASAYAHLINRGARSELAVEQVWRVVTGANGEATDLRVSLVSKAFMPEVKLVYAPQALAHAQAAAAALEAVLEAEGWPASSSSNVREAMRAFEAALAQVKVWNGLPSRLPTFPDPPGVRHPTAPAWSASPDAPSPFALYLAGRASRKSEVSALLANEPFPAVPSWRMTPALLSRPLAPVVVACGDGRPTSLRWAVWLDPVTPKELGFLGFTRAGGLSVPAARVPHGLKAGTAKLVGSGWQPGGSRKACVLLYGELPSGAGEAVVDPATMDEVLGGAVARGEFQPSGAAFGVTGDGRLHSAAVPGSPAFVVVELGGARSPVVTVLPVVASPGLERLVSLSVISPAVAWAEDGELGRSFVYFGEHSQSLFLDAPSAQSALVPRRALVRMPLVPGGERSVVCHFSEPNPKHVASGEAVQAAVPATMTVEKVATAGGGSRVFAAVREAAADMIVVMSWAVEGEGSTSVRPLLGRSGSSATAASAVAGYSIEWPGTEAETAAATTSSKRGRASVSTPLPTTPTRSSAPAAAAASSSSSRLASWEAVSSYVDAPHVVGVYTSELLRRLDGPVAMAAVDDSSAALLFLGSKPRSKKKEAPPPEAAVAAKAVGSMRSRAGSVSSRSLKGRRGRAVEAEPAAAAETDSRNEDEGKALDTKPRAWVVVRGGEKVVVQLDEVQALADGDPVVRTGDLSLVTQPSISILAGSVELDLGAREWSSIRGKGWFVASST</sequence>
<keyword evidence="3" id="KW-1185">Reference proteome</keyword>
<feature type="region of interest" description="Disordered" evidence="1">
    <location>
        <begin position="114"/>
        <end position="168"/>
    </location>
</feature>
<evidence type="ECO:0000256" key="1">
    <source>
        <dbReference type="SAM" id="MobiDB-lite"/>
    </source>
</evidence>
<accession>A0A0L0DBI0</accession>
<evidence type="ECO:0000313" key="2">
    <source>
        <dbReference type="EMBL" id="KNC49692.1"/>
    </source>
</evidence>
<feature type="region of interest" description="Disordered" evidence="1">
    <location>
        <begin position="769"/>
        <end position="831"/>
    </location>
</feature>
<feature type="compositionally biased region" description="Basic and acidic residues" evidence="1">
    <location>
        <begin position="821"/>
        <end position="831"/>
    </location>
</feature>
<reference evidence="2 3" key="1">
    <citation type="submission" date="2010-05" db="EMBL/GenBank/DDBJ databases">
        <title>The Genome Sequence of Thecamonas trahens ATCC 50062.</title>
        <authorList>
            <consortium name="The Broad Institute Genome Sequencing Platform"/>
            <person name="Russ C."/>
            <person name="Cuomo C."/>
            <person name="Shea T."/>
            <person name="Young S.K."/>
            <person name="Zeng Q."/>
            <person name="Koehrsen M."/>
            <person name="Haas B."/>
            <person name="Borodovsky M."/>
            <person name="Guigo R."/>
            <person name="Alvarado L."/>
            <person name="Berlin A."/>
            <person name="Bochicchio J."/>
            <person name="Borenstein D."/>
            <person name="Chapman S."/>
            <person name="Chen Z."/>
            <person name="Freedman E."/>
            <person name="Gellesch M."/>
            <person name="Goldberg J."/>
            <person name="Griggs A."/>
            <person name="Gujja S."/>
            <person name="Heilman E."/>
            <person name="Heiman D."/>
            <person name="Hepburn T."/>
            <person name="Howarth C."/>
            <person name="Jen D."/>
            <person name="Larson L."/>
            <person name="Mehta T."/>
            <person name="Park D."/>
            <person name="Pearson M."/>
            <person name="Roberts A."/>
            <person name="Saif S."/>
            <person name="Shenoy N."/>
            <person name="Sisk P."/>
            <person name="Stolte C."/>
            <person name="Sykes S."/>
            <person name="Thomson T."/>
            <person name="Walk T."/>
            <person name="White J."/>
            <person name="Yandava C."/>
            <person name="Burger G."/>
            <person name="Gray M.W."/>
            <person name="Holland P.W.H."/>
            <person name="King N."/>
            <person name="Lang F.B.F."/>
            <person name="Roger A.J."/>
            <person name="Ruiz-Trillo I."/>
            <person name="Lander E."/>
            <person name="Nusbaum C."/>
        </authorList>
    </citation>
    <scope>NUCLEOTIDE SEQUENCE [LARGE SCALE GENOMIC DNA]</scope>
    <source>
        <strain evidence="2 3">ATCC 50062</strain>
    </source>
</reference>